<keyword evidence="1" id="KW-1133">Transmembrane helix</keyword>
<name>A0A059NXA6_9BACI</name>
<evidence type="ECO:0000313" key="2">
    <source>
        <dbReference type="EMBL" id="CDQ23410.1"/>
    </source>
</evidence>
<dbReference type="AlphaFoldDB" id="A0A059NXA6"/>
<organism evidence="2 3">
    <name type="scientific">Halobacillus karajensis</name>
    <dbReference type="NCBI Taxonomy" id="195088"/>
    <lineage>
        <taxon>Bacteria</taxon>
        <taxon>Bacillati</taxon>
        <taxon>Bacillota</taxon>
        <taxon>Bacilli</taxon>
        <taxon>Bacillales</taxon>
        <taxon>Bacillaceae</taxon>
        <taxon>Halobacillus</taxon>
    </lineage>
</organism>
<proteinExistence type="predicted"/>
<feature type="transmembrane region" description="Helical" evidence="1">
    <location>
        <begin position="6"/>
        <end position="22"/>
    </location>
</feature>
<protein>
    <submittedName>
        <fullName evidence="2">Uncharacterized protein</fullName>
    </submittedName>
</protein>
<evidence type="ECO:0000256" key="1">
    <source>
        <dbReference type="SAM" id="Phobius"/>
    </source>
</evidence>
<reference evidence="2 3" key="2">
    <citation type="submission" date="2014-05" db="EMBL/GenBank/DDBJ databases">
        <title>Draft genome sequence of Halobacillus karajensis HK-03.</title>
        <authorList>
            <person name="Khelaifia S."/>
            <person name="Croce O."/>
            <person name="Lagier J.C."/>
            <person name="Raoult D."/>
        </authorList>
    </citation>
    <scope>NUCLEOTIDE SEQUENCE [LARGE SCALE GENOMIC DNA]</scope>
    <source>
        <strain evidence="2 3">HD-03</strain>
    </source>
</reference>
<gene>
    <name evidence="2" type="ORF">BN983_01637</name>
</gene>
<dbReference type="EMBL" id="CCDI010000001">
    <property type="protein sequence ID" value="CDQ23410.1"/>
    <property type="molecule type" value="Genomic_DNA"/>
</dbReference>
<comment type="caution">
    <text evidence="2">The sequence shown here is derived from an EMBL/GenBank/DDBJ whole genome shotgun (WGS) entry which is preliminary data.</text>
</comment>
<dbReference type="Proteomes" id="UP000028868">
    <property type="component" value="Unassembled WGS sequence"/>
</dbReference>
<keyword evidence="1" id="KW-0812">Transmembrane</keyword>
<reference evidence="3" key="1">
    <citation type="submission" date="2014-03" db="EMBL/GenBank/DDBJ databases">
        <authorList>
            <person name="Urmite Genomes U."/>
        </authorList>
    </citation>
    <scope>NUCLEOTIDE SEQUENCE [LARGE SCALE GENOMIC DNA]</scope>
    <source>
        <strain evidence="3">HD-03</strain>
    </source>
</reference>
<dbReference type="RefSeq" id="WP_155996934.1">
    <property type="nucleotide sequence ID" value="NZ_CCDH010000001.1"/>
</dbReference>
<keyword evidence="1" id="KW-0472">Membrane</keyword>
<sequence length="49" mass="5947">MGVFIIVFIVLFLYIFYVITNLERMVKKQREDIEEVKSLLKINIKENQK</sequence>
<keyword evidence="3" id="KW-1185">Reference proteome</keyword>
<evidence type="ECO:0000313" key="3">
    <source>
        <dbReference type="Proteomes" id="UP000028868"/>
    </source>
</evidence>
<accession>A0A059NXA6</accession>